<keyword evidence="4" id="KW-1185">Reference proteome</keyword>
<evidence type="ECO:0000256" key="1">
    <source>
        <dbReference type="SAM" id="SignalP"/>
    </source>
</evidence>
<feature type="domain" description="DUF4168" evidence="2">
    <location>
        <begin position="50"/>
        <end position="125"/>
    </location>
</feature>
<keyword evidence="1" id="KW-0732">Signal</keyword>
<dbReference type="EMBL" id="RDRB01000001">
    <property type="protein sequence ID" value="ROU03954.1"/>
    <property type="molecule type" value="Genomic_DNA"/>
</dbReference>
<evidence type="ECO:0000259" key="2">
    <source>
        <dbReference type="Pfam" id="PF13767"/>
    </source>
</evidence>
<dbReference type="Pfam" id="PF13767">
    <property type="entry name" value="DUF4168"/>
    <property type="match status" value="1"/>
</dbReference>
<name>A0A3N2R906_9RHOB</name>
<organism evidence="3 4">
    <name type="scientific">Histidinibacterium lentulum</name>
    <dbReference type="NCBI Taxonomy" id="2480588"/>
    <lineage>
        <taxon>Bacteria</taxon>
        <taxon>Pseudomonadati</taxon>
        <taxon>Pseudomonadota</taxon>
        <taxon>Alphaproteobacteria</taxon>
        <taxon>Rhodobacterales</taxon>
        <taxon>Paracoccaceae</taxon>
        <taxon>Histidinibacterium</taxon>
    </lineage>
</organism>
<proteinExistence type="predicted"/>
<feature type="signal peptide" evidence="1">
    <location>
        <begin position="1"/>
        <end position="22"/>
    </location>
</feature>
<gene>
    <name evidence="3" type="ORF">EAT49_00695</name>
</gene>
<protein>
    <submittedName>
        <fullName evidence="3">DUF4168 domain-containing protein</fullName>
    </submittedName>
</protein>
<dbReference type="InterPro" id="IPR025433">
    <property type="entry name" value="DUF4168"/>
</dbReference>
<evidence type="ECO:0000313" key="3">
    <source>
        <dbReference type="EMBL" id="ROU03954.1"/>
    </source>
</evidence>
<dbReference type="AlphaFoldDB" id="A0A3N2R906"/>
<comment type="caution">
    <text evidence="3">The sequence shown here is derived from an EMBL/GenBank/DDBJ whole genome shotgun (WGS) entry which is preliminary data.</text>
</comment>
<sequence length="136" mass="14097">MITTRIFAAAALAGLVSMPALAQDSDMDMPMTGDAPMAGDAPMGTAEVTDEMVASFIAAALNVEQVALEYQPLIEAAADDAARTALVEEAQVAMAEAVETTQGITVEEYMAISTAAQTDAALNARLQAQLETELES</sequence>
<dbReference type="RefSeq" id="WP_123640307.1">
    <property type="nucleotide sequence ID" value="NZ_ML119081.1"/>
</dbReference>
<accession>A0A3N2R906</accession>
<feature type="chain" id="PRO_5018131004" evidence="1">
    <location>
        <begin position="23"/>
        <end position="136"/>
    </location>
</feature>
<reference evidence="3 4" key="1">
    <citation type="submission" date="2018-10" db="EMBL/GenBank/DDBJ databases">
        <title>Histidinibacterium lentulum gen. nov., sp. nov., a marine bacterium from the culture broth of Picochlorum sp. 122.</title>
        <authorList>
            <person name="Wang G."/>
        </authorList>
    </citation>
    <scope>NUCLEOTIDE SEQUENCE [LARGE SCALE GENOMIC DNA]</scope>
    <source>
        <strain evidence="3 4">B17</strain>
    </source>
</reference>
<dbReference type="OrthoDB" id="7876308at2"/>
<dbReference type="Proteomes" id="UP000268016">
    <property type="component" value="Unassembled WGS sequence"/>
</dbReference>
<evidence type="ECO:0000313" key="4">
    <source>
        <dbReference type="Proteomes" id="UP000268016"/>
    </source>
</evidence>